<dbReference type="GO" id="GO:0009380">
    <property type="term" value="C:excinuclease repair complex"/>
    <property type="evidence" value="ECO:0007669"/>
    <property type="project" value="InterPro"/>
</dbReference>
<dbReference type="GO" id="GO:0008270">
    <property type="term" value="F:zinc ion binding"/>
    <property type="evidence" value="ECO:0007669"/>
    <property type="project" value="UniProtKB-UniRule"/>
</dbReference>
<evidence type="ECO:0000256" key="11">
    <source>
        <dbReference type="ARBA" id="ARBA00022881"/>
    </source>
</evidence>
<dbReference type="AlphaFoldDB" id="A0A6B8M960"/>
<dbReference type="GO" id="GO:0005737">
    <property type="term" value="C:cytoplasm"/>
    <property type="evidence" value="ECO:0007669"/>
    <property type="project" value="UniProtKB-SubCell"/>
</dbReference>
<evidence type="ECO:0000256" key="12">
    <source>
        <dbReference type="ARBA" id="ARBA00023125"/>
    </source>
</evidence>
<comment type="subunit">
    <text evidence="18">Forms a heterotetramer with UvrB during the search for lesions.</text>
</comment>
<reference evidence="21 22" key="1">
    <citation type="submission" date="2019-09" db="EMBL/GenBank/DDBJ databases">
        <title>Isolation and complete genome sequencing of Methylocystis species.</title>
        <authorList>
            <person name="Rumah B.L."/>
            <person name="Stead C.E."/>
            <person name="Stevens B.C."/>
            <person name="Minton N.P."/>
            <person name="Grosse-Honebrink A."/>
            <person name="Zhang Y."/>
        </authorList>
    </citation>
    <scope>NUCLEOTIDE SEQUENCE [LARGE SCALE GENOMIC DNA]</scope>
    <source>
        <strain evidence="21 22">BRCS2</strain>
    </source>
</reference>
<keyword evidence="8 18" id="KW-0863">Zinc-finger</keyword>
<organism evidence="21 22">
    <name type="scientific">Methylocystis parvus</name>
    <dbReference type="NCBI Taxonomy" id="134"/>
    <lineage>
        <taxon>Bacteria</taxon>
        <taxon>Pseudomonadati</taxon>
        <taxon>Pseudomonadota</taxon>
        <taxon>Alphaproteobacteria</taxon>
        <taxon>Hyphomicrobiales</taxon>
        <taxon>Methylocystaceae</taxon>
        <taxon>Methylocystis</taxon>
    </lineage>
</organism>
<feature type="zinc finger region" description="C4-type" evidence="18">
    <location>
        <begin position="812"/>
        <end position="838"/>
    </location>
</feature>
<dbReference type="SUPFAM" id="SSF52540">
    <property type="entry name" value="P-loop containing nucleoside triphosphate hydrolases"/>
    <property type="match status" value="2"/>
</dbReference>
<proteinExistence type="inferred from homology"/>
<evidence type="ECO:0000256" key="18">
    <source>
        <dbReference type="HAMAP-Rule" id="MF_00205"/>
    </source>
</evidence>
<evidence type="ECO:0000256" key="6">
    <source>
        <dbReference type="ARBA" id="ARBA00022763"/>
    </source>
</evidence>
<keyword evidence="22" id="KW-1185">Reference proteome</keyword>
<dbReference type="HAMAP" id="MF_00205">
    <property type="entry name" value="UvrA"/>
    <property type="match status" value="1"/>
</dbReference>
<keyword evidence="3 18" id="KW-0479">Metal-binding</keyword>
<dbReference type="Proteomes" id="UP000422569">
    <property type="component" value="Chromosome"/>
</dbReference>
<dbReference type="Gene3D" id="3.30.190.20">
    <property type="match status" value="1"/>
</dbReference>
<evidence type="ECO:0000256" key="15">
    <source>
        <dbReference type="ARBA" id="ARBA00038000"/>
    </source>
</evidence>
<dbReference type="GO" id="GO:0005524">
    <property type="term" value="F:ATP binding"/>
    <property type="evidence" value="ECO:0007669"/>
    <property type="project" value="UniProtKB-UniRule"/>
</dbReference>
<keyword evidence="2 18" id="KW-0963">Cytoplasm</keyword>
<feature type="binding site" evidence="18">
    <location>
        <begin position="41"/>
        <end position="48"/>
    </location>
    <ligand>
        <name>ATP</name>
        <dbReference type="ChEBI" id="CHEBI:30616"/>
    </ligand>
</feature>
<keyword evidence="10 18" id="KW-0067">ATP-binding</keyword>
<evidence type="ECO:0000256" key="13">
    <source>
        <dbReference type="ARBA" id="ARBA00023204"/>
    </source>
</evidence>
<dbReference type="GO" id="GO:0016887">
    <property type="term" value="F:ATP hydrolysis activity"/>
    <property type="evidence" value="ECO:0007669"/>
    <property type="project" value="InterPro"/>
</dbReference>
<evidence type="ECO:0000256" key="14">
    <source>
        <dbReference type="ARBA" id="ARBA00023236"/>
    </source>
</evidence>
<dbReference type="GO" id="GO:0003677">
    <property type="term" value="F:DNA binding"/>
    <property type="evidence" value="ECO:0007669"/>
    <property type="project" value="UniProtKB-UniRule"/>
</dbReference>
<keyword evidence="13 18" id="KW-0234">DNA repair</keyword>
<dbReference type="InterPro" id="IPR013815">
    <property type="entry name" value="ATP_grasp_subdomain_1"/>
</dbReference>
<dbReference type="PROSITE" id="PS50893">
    <property type="entry name" value="ABC_TRANSPORTER_2"/>
    <property type="match status" value="2"/>
</dbReference>
<feature type="region of interest" description="Disordered" evidence="19">
    <location>
        <begin position="269"/>
        <end position="296"/>
    </location>
</feature>
<dbReference type="PANTHER" id="PTHR43152:SF3">
    <property type="entry name" value="UVRABC SYSTEM PROTEIN A"/>
    <property type="match status" value="1"/>
</dbReference>
<dbReference type="Pfam" id="PF00005">
    <property type="entry name" value="ABC_tran"/>
    <property type="match status" value="1"/>
</dbReference>
<name>A0A6B8M960_9HYPH</name>
<evidence type="ECO:0000256" key="1">
    <source>
        <dbReference type="ARBA" id="ARBA00004496"/>
    </source>
</evidence>
<dbReference type="InterPro" id="IPR027417">
    <property type="entry name" value="P-loop_NTPase"/>
</dbReference>
<keyword evidence="14 18" id="KW-0742">SOS response</keyword>
<keyword evidence="7 18" id="KW-0228">DNA excision</keyword>
<dbReference type="InterPro" id="IPR041552">
    <property type="entry name" value="UvrA_DNA-bd"/>
</dbReference>
<protein>
    <recommendedName>
        <fullName evidence="16 18">UvrABC system protein A</fullName>
        <shortName evidence="18">UvrA protein</shortName>
    </recommendedName>
    <alternativeName>
        <fullName evidence="17 18">Excinuclease ABC subunit A</fullName>
    </alternativeName>
</protein>
<dbReference type="FunFam" id="3.40.50.300:FF:000028">
    <property type="entry name" value="UvrABC system protein A"/>
    <property type="match status" value="1"/>
</dbReference>
<keyword evidence="9 18" id="KW-0862">Zinc</keyword>
<dbReference type="GO" id="GO:0006289">
    <property type="term" value="P:nucleotide-excision repair"/>
    <property type="evidence" value="ECO:0007669"/>
    <property type="project" value="UniProtKB-UniRule"/>
</dbReference>
<dbReference type="GO" id="GO:0009432">
    <property type="term" value="P:SOS response"/>
    <property type="evidence" value="ECO:0007669"/>
    <property type="project" value="UniProtKB-UniRule"/>
</dbReference>
<dbReference type="RefSeq" id="WP_154420111.1">
    <property type="nucleotide sequence ID" value="NZ_CP044331.1"/>
</dbReference>
<evidence type="ECO:0000313" key="21">
    <source>
        <dbReference type="EMBL" id="QGM99271.1"/>
    </source>
</evidence>
<comment type="subcellular location">
    <subcellularLocation>
        <location evidence="1 18">Cytoplasm</location>
    </subcellularLocation>
</comment>
<dbReference type="InterPro" id="IPR003439">
    <property type="entry name" value="ABC_transporter-like_ATP-bd"/>
</dbReference>
<evidence type="ECO:0000256" key="17">
    <source>
        <dbReference type="ARBA" id="ARBA00042156"/>
    </source>
</evidence>
<evidence type="ECO:0000256" key="7">
    <source>
        <dbReference type="ARBA" id="ARBA00022769"/>
    </source>
</evidence>
<keyword evidence="4 18" id="KW-0677">Repeat</keyword>
<comment type="caution">
    <text evidence="18">Lacks conserved residue(s) required for the propagation of feature annotation.</text>
</comment>
<keyword evidence="12 18" id="KW-0238">DNA-binding</keyword>
<accession>A0A6B8M960</accession>
<dbReference type="GO" id="GO:0009381">
    <property type="term" value="F:excinuclease ABC activity"/>
    <property type="evidence" value="ECO:0007669"/>
    <property type="project" value="UniProtKB-UniRule"/>
</dbReference>
<dbReference type="InterPro" id="IPR017871">
    <property type="entry name" value="ABC_transporter-like_CS"/>
</dbReference>
<evidence type="ECO:0000256" key="3">
    <source>
        <dbReference type="ARBA" id="ARBA00022723"/>
    </source>
</evidence>
<dbReference type="NCBIfam" id="TIGR00630">
    <property type="entry name" value="uvra"/>
    <property type="match status" value="1"/>
</dbReference>
<dbReference type="Gene3D" id="1.20.1580.10">
    <property type="entry name" value="ABC transporter ATPase like domain"/>
    <property type="match status" value="3"/>
</dbReference>
<evidence type="ECO:0000256" key="2">
    <source>
        <dbReference type="ARBA" id="ARBA00022490"/>
    </source>
</evidence>
<evidence type="ECO:0000256" key="19">
    <source>
        <dbReference type="SAM" id="MobiDB-lite"/>
    </source>
</evidence>
<feature type="domain" description="ABC transporter" evidence="20">
    <location>
        <begin position="436"/>
        <end position="666"/>
    </location>
</feature>
<dbReference type="CDD" id="cd03270">
    <property type="entry name" value="ABC_UvrA_I"/>
    <property type="match status" value="1"/>
</dbReference>
<dbReference type="InterPro" id="IPR041102">
    <property type="entry name" value="UvrA_inter"/>
</dbReference>
<keyword evidence="21" id="KW-0378">Hydrolase</keyword>
<evidence type="ECO:0000256" key="16">
    <source>
        <dbReference type="ARBA" id="ARBA00039316"/>
    </source>
</evidence>
<dbReference type="Pfam" id="PF17755">
    <property type="entry name" value="UvrA_DNA-bind"/>
    <property type="match status" value="1"/>
</dbReference>
<keyword evidence="11 18" id="KW-0267">Excision nuclease</keyword>
<dbReference type="InterPro" id="IPR004602">
    <property type="entry name" value="UvrA"/>
</dbReference>
<comment type="function">
    <text evidence="18">The UvrABC repair system catalyzes the recognition and processing of DNA lesions. UvrA is an ATPase and a DNA-binding protein. A damage recognition complex composed of 2 UvrA and 2 UvrB subunits scans DNA for abnormalities. When the presence of a lesion has been verified by UvrB, the UvrA molecules dissociate.</text>
</comment>
<dbReference type="KEGG" id="mpar:F7D14_18490"/>
<gene>
    <name evidence="18 21" type="primary">uvrA</name>
    <name evidence="21" type="ORF">F7D14_18490</name>
</gene>
<keyword evidence="6 18" id="KW-0227">DNA damage</keyword>
<sequence length="1033" mass="113633">MAFDAKRAAGDKTISIRGAREHNLKNVDLTIPRDKFVVFTGLSGSGKSSLAFDTIYAEGQRRYVESLSAYARQFLEMMQKPDVDQIDGLSPAISIEQKTTSKNPRSTVGTVTEIHDYMRLLWARVGTPYSPATGLPIESQTVSQMVDRVLALPEGSRLYLLAPVVRGRKGEYKKEIAEFTRRGFQRLKIDGTYYEIADAPALDKKLKHDIDVVVDRIVARKDISSRLADSLETALELSGGLAVVEFADSPSPRLRGEGRGEGQAAMTLLAPHPSPLPASGEREKGKRQSEQGGRLPIADLPTAAANVSTHYAPGHIVFSSKFACPVSGFTIPEIEPRLFSFNNPFGACPTCGGIGCEQKVDADLVVPNPKATLRKGAVAPWAKSSSPYYMQTLEALGRHYKFRLDTPWEELPEKARNVILFGSGKEEIKFSYEDGFRAYDVKKPFEGVVINLERRYLETDSEWAREEIGRYMSATPCLACEGFRLKPEALAVKISGKHIGEVSELSVRAALEWFSKLPGELDKKKNEIAYRILKEIRERLTFLVDVGLDYLTLSRNSGTLSGGESQRIRLASQIGSGLTGVLYVLDEPSIGLHQRDNDRLLDTLRRLRNLGNSVIVVEHDEDAILAADYVVDVGPGAGIHGGRIVAQGAPQEIMDNPASLTGQYLTGEKQVILRHKLRKPTAGRWLKLSGARGNNLKNVDAQIPLGLFTAVTGVSGGGKSTLVIETLYKALARRLNNAHEVPAPFDKLEGLEHIDKIIDIDQSPIGRTPRSNPATYTGAFTPIREWFAGLPEAKARGYAPGRFSFNVKGGRCEACQGDGVIKIEMHFLPDVYVTCDVCKGKRYDRETLEVKYREKSIADVLDMTVEEAATLFKAVPAIRDKMETLKRVGLDYIHVGQQATTLSGGEAQRVKLAKELSRRSTGRTLYILDEPTTGLHFHDVAKLLEVLHELVEQGNSVVVIEHNLEVIKTADWIIDMGPEGGDGGGEIVALGPPADIVKEKRSHTGRYLAEAMARRPPITEKALPERKKAVRAK</sequence>
<evidence type="ECO:0000256" key="5">
    <source>
        <dbReference type="ARBA" id="ARBA00022741"/>
    </source>
</evidence>
<dbReference type="CDD" id="cd03271">
    <property type="entry name" value="ABC_UvrA_II"/>
    <property type="match status" value="1"/>
</dbReference>
<dbReference type="Gene3D" id="3.30.1490.20">
    <property type="entry name" value="ATP-grasp fold, A domain"/>
    <property type="match status" value="1"/>
</dbReference>
<feature type="compositionally biased region" description="Basic and acidic residues" evidence="19">
    <location>
        <begin position="280"/>
        <end position="289"/>
    </location>
</feature>
<dbReference type="FunFam" id="1.20.1580.10:FF:000002">
    <property type="entry name" value="UvrABC system protein A"/>
    <property type="match status" value="1"/>
</dbReference>
<evidence type="ECO:0000256" key="8">
    <source>
        <dbReference type="ARBA" id="ARBA00022771"/>
    </source>
</evidence>
<dbReference type="NCBIfam" id="NF001503">
    <property type="entry name" value="PRK00349.1"/>
    <property type="match status" value="1"/>
</dbReference>
<feature type="binding site" evidence="18">
    <location>
        <begin position="713"/>
        <end position="720"/>
    </location>
    <ligand>
        <name>ATP</name>
        <dbReference type="ChEBI" id="CHEBI:30616"/>
    </ligand>
</feature>
<dbReference type="Gene3D" id="3.40.50.300">
    <property type="entry name" value="P-loop containing nucleotide triphosphate hydrolases"/>
    <property type="match status" value="3"/>
</dbReference>
<evidence type="ECO:0000256" key="10">
    <source>
        <dbReference type="ARBA" id="ARBA00022840"/>
    </source>
</evidence>
<feature type="domain" description="ABC transporter" evidence="20">
    <location>
        <begin position="677"/>
        <end position="1009"/>
    </location>
</feature>
<keyword evidence="5 18" id="KW-0547">Nucleotide-binding</keyword>
<dbReference type="PANTHER" id="PTHR43152">
    <property type="entry name" value="UVRABC SYSTEM PROTEIN A"/>
    <property type="match status" value="1"/>
</dbReference>
<comment type="similarity">
    <text evidence="15 18">Belongs to the ABC transporter superfamily. UvrA family.</text>
</comment>
<dbReference type="PROSITE" id="PS00211">
    <property type="entry name" value="ABC_TRANSPORTER_1"/>
    <property type="match status" value="2"/>
</dbReference>
<evidence type="ECO:0000259" key="20">
    <source>
        <dbReference type="PROSITE" id="PS50893"/>
    </source>
</evidence>
<dbReference type="EMBL" id="CP044331">
    <property type="protein sequence ID" value="QGM99271.1"/>
    <property type="molecule type" value="Genomic_DNA"/>
</dbReference>
<evidence type="ECO:0000256" key="9">
    <source>
        <dbReference type="ARBA" id="ARBA00022833"/>
    </source>
</evidence>
<evidence type="ECO:0000256" key="4">
    <source>
        <dbReference type="ARBA" id="ARBA00022737"/>
    </source>
</evidence>
<dbReference type="Gene3D" id="1.10.8.280">
    <property type="entry name" value="ABC transporter ATPase domain-like"/>
    <property type="match status" value="1"/>
</dbReference>
<evidence type="ECO:0000313" key="22">
    <source>
        <dbReference type="Proteomes" id="UP000422569"/>
    </source>
</evidence>
<dbReference type="Pfam" id="PF17760">
    <property type="entry name" value="UvrA_inter"/>
    <property type="match status" value="1"/>
</dbReference>